<keyword evidence="4" id="KW-1185">Reference proteome</keyword>
<feature type="compositionally biased region" description="Basic and acidic residues" evidence="1">
    <location>
        <begin position="207"/>
        <end position="226"/>
    </location>
</feature>
<feature type="transmembrane region" description="Helical" evidence="2">
    <location>
        <begin position="260"/>
        <end position="285"/>
    </location>
</feature>
<keyword evidence="2" id="KW-0812">Transmembrane</keyword>
<name>A0ABD3NY38_9STRA</name>
<feature type="region of interest" description="Disordered" evidence="1">
    <location>
        <begin position="96"/>
        <end position="149"/>
    </location>
</feature>
<evidence type="ECO:0000256" key="1">
    <source>
        <dbReference type="SAM" id="MobiDB-lite"/>
    </source>
</evidence>
<comment type="caution">
    <text evidence="3">The sequence shown here is derived from an EMBL/GenBank/DDBJ whole genome shotgun (WGS) entry which is preliminary data.</text>
</comment>
<reference evidence="3 4" key="1">
    <citation type="submission" date="2024-10" db="EMBL/GenBank/DDBJ databases">
        <title>Updated reference genomes for cyclostephanoid diatoms.</title>
        <authorList>
            <person name="Roberts W.R."/>
            <person name="Alverson A.J."/>
        </authorList>
    </citation>
    <scope>NUCLEOTIDE SEQUENCE [LARGE SCALE GENOMIC DNA]</scope>
    <source>
        <strain evidence="3 4">AJA010-31</strain>
    </source>
</reference>
<evidence type="ECO:0000256" key="2">
    <source>
        <dbReference type="SAM" id="Phobius"/>
    </source>
</evidence>
<dbReference type="Proteomes" id="UP001530400">
    <property type="component" value="Unassembled WGS sequence"/>
</dbReference>
<feature type="region of interest" description="Disordered" evidence="1">
    <location>
        <begin position="207"/>
        <end position="252"/>
    </location>
</feature>
<organism evidence="3 4">
    <name type="scientific">Cyclotella atomus</name>
    <dbReference type="NCBI Taxonomy" id="382360"/>
    <lineage>
        <taxon>Eukaryota</taxon>
        <taxon>Sar</taxon>
        <taxon>Stramenopiles</taxon>
        <taxon>Ochrophyta</taxon>
        <taxon>Bacillariophyta</taxon>
        <taxon>Coscinodiscophyceae</taxon>
        <taxon>Thalassiosirophycidae</taxon>
        <taxon>Stephanodiscales</taxon>
        <taxon>Stephanodiscaceae</taxon>
        <taxon>Cyclotella</taxon>
    </lineage>
</organism>
<gene>
    <name evidence="3" type="ORF">ACHAWO_012874</name>
</gene>
<keyword evidence="2" id="KW-0472">Membrane</keyword>
<proteinExistence type="predicted"/>
<dbReference type="EMBL" id="JALLPJ020000885">
    <property type="protein sequence ID" value="KAL3780559.1"/>
    <property type="molecule type" value="Genomic_DNA"/>
</dbReference>
<evidence type="ECO:0000313" key="3">
    <source>
        <dbReference type="EMBL" id="KAL3780559.1"/>
    </source>
</evidence>
<sequence>MTNRYSLQSLPSLPSGREIAYDHRSISDYNEFKSGCLVIEDDEELEGYDGEDERRSHIYRRLTADGEEVDVYRGDVMRVDIQTNGDEGQIEMDFDDSAEDLEPNFSTEPPVKLTEMGEEEQSINLSDDESKASQTHNSRKSTKLNRSKTTNDSIEVINLPLANEEHQVSINEYLGNSYEKLGHYEDALPNRDGGGEEVYRISHRFSQESETISHDDREMRPMHCEETESQWPGEEQPTRQSMQPKKPKKQLTPAKKRRRCILAISLLIFCLGTAGAGVWFVFFYLEDKKGYNIYDDLDASSVPDNSGVDEAPGIEPIGDIFDSECAPLTVEVKTDSFGNETSWTLVYFMDINNNIAQDDDVQFERKRYADGVKRNRLRQHHIDRRMQQQSQELTVGIGGPYVYHGNSTQSSELPYNSTYCLTKGSYRFDITDANGDGICCKYGQGYYKLYFSRGSEVHSSSFEMSRGESTLFDVTAGDITKAQETNVPSISLVPSMSYVPSAAPSFNENMTFPPSKPIKSMSTVSDRPDVPTNTSKSFGFIFDIKSHRNTSSVAILGMDLLVNSTDSVDYEVWTMPGSWHDINTNETTFLSGFYRVTNGTFLGQGVCDDCGLTSIPIDEFQSVFVNGPEAVQSFWITLSSDSLVFEEDPPAEKFKSCDSFQVNSGSAVSNDSVETVDIGSDLSADKGFIGVIYYQSKYRETVSEDVHPTPSPVMMLLNSTVSAGMILSLTLRRQSSSFQLFTCTSVRTNRQ</sequence>
<evidence type="ECO:0000313" key="4">
    <source>
        <dbReference type="Proteomes" id="UP001530400"/>
    </source>
</evidence>
<dbReference type="AlphaFoldDB" id="A0ABD3NY38"/>
<feature type="compositionally biased region" description="Basic residues" evidence="1">
    <location>
        <begin position="137"/>
        <end position="146"/>
    </location>
</feature>
<protein>
    <submittedName>
        <fullName evidence="3">Uncharacterized protein</fullName>
    </submittedName>
</protein>
<accession>A0ABD3NY38</accession>
<keyword evidence="2" id="KW-1133">Transmembrane helix</keyword>